<evidence type="ECO:0000256" key="1">
    <source>
        <dbReference type="SAM" id="SignalP"/>
    </source>
</evidence>
<organism evidence="2 3">
    <name type="scientific">Gymnopilus junonius</name>
    <name type="common">Spectacular rustgill mushroom</name>
    <name type="synonym">Gymnopilus spectabilis subsp. junonius</name>
    <dbReference type="NCBI Taxonomy" id="109634"/>
    <lineage>
        <taxon>Eukaryota</taxon>
        <taxon>Fungi</taxon>
        <taxon>Dikarya</taxon>
        <taxon>Basidiomycota</taxon>
        <taxon>Agaricomycotina</taxon>
        <taxon>Agaricomycetes</taxon>
        <taxon>Agaricomycetidae</taxon>
        <taxon>Agaricales</taxon>
        <taxon>Agaricineae</taxon>
        <taxon>Hymenogastraceae</taxon>
        <taxon>Gymnopilus</taxon>
    </lineage>
</organism>
<keyword evidence="1" id="KW-0732">Signal</keyword>
<dbReference type="OrthoDB" id="3244185at2759"/>
<feature type="chain" id="PRO_5040252167" evidence="1">
    <location>
        <begin position="21"/>
        <end position="303"/>
    </location>
</feature>
<feature type="signal peptide" evidence="1">
    <location>
        <begin position="1"/>
        <end position="20"/>
    </location>
</feature>
<keyword evidence="3" id="KW-1185">Reference proteome</keyword>
<accession>A0A9P5NBY7</accession>
<dbReference type="AlphaFoldDB" id="A0A9P5NBY7"/>
<proteinExistence type="predicted"/>
<sequence>MAKILLGCLVSLMAQQGIKAVKALLDFIYLAQYTSHNKETLDYMKNALEEFHDNKQYFINIQCQEHLNLPKLHSLIHYVDSIELFGMTNNYNTEMFEHLHIDFAKHDEFPQMIRCILTILDVPSLLSSNMFRFCPEALQDGEEEKDIVKAVPRSKGFPHGRFDTVIVLATDEAESHGLTGTRIGRVKVIFSLPDKLPAPGQPISVPASWPKMPLAYVEWYTCQPPLANSTHGMYQISKSKPDKDGRRPGEVIPLSSIRQSCMLFPVFREAPDEKYWKPSNVLDKAEKFLINNWLSKYSYQTLW</sequence>
<evidence type="ECO:0000313" key="2">
    <source>
        <dbReference type="EMBL" id="KAF8876593.1"/>
    </source>
</evidence>
<evidence type="ECO:0000313" key="3">
    <source>
        <dbReference type="Proteomes" id="UP000724874"/>
    </source>
</evidence>
<gene>
    <name evidence="2" type="ORF">CPB84DRAFT_1817663</name>
</gene>
<protein>
    <submittedName>
        <fullName evidence="2">Uncharacterized protein</fullName>
    </submittedName>
</protein>
<dbReference type="Proteomes" id="UP000724874">
    <property type="component" value="Unassembled WGS sequence"/>
</dbReference>
<name>A0A9P5NBY7_GYMJU</name>
<reference evidence="2" key="1">
    <citation type="submission" date="2020-11" db="EMBL/GenBank/DDBJ databases">
        <authorList>
            <consortium name="DOE Joint Genome Institute"/>
            <person name="Ahrendt S."/>
            <person name="Riley R."/>
            <person name="Andreopoulos W."/>
            <person name="LaButti K."/>
            <person name="Pangilinan J."/>
            <person name="Ruiz-duenas F.J."/>
            <person name="Barrasa J.M."/>
            <person name="Sanchez-Garcia M."/>
            <person name="Camarero S."/>
            <person name="Miyauchi S."/>
            <person name="Serrano A."/>
            <person name="Linde D."/>
            <person name="Babiker R."/>
            <person name="Drula E."/>
            <person name="Ayuso-Fernandez I."/>
            <person name="Pacheco R."/>
            <person name="Padilla G."/>
            <person name="Ferreira P."/>
            <person name="Barriuso J."/>
            <person name="Kellner H."/>
            <person name="Castanera R."/>
            <person name="Alfaro M."/>
            <person name="Ramirez L."/>
            <person name="Pisabarro A.G."/>
            <person name="Kuo A."/>
            <person name="Tritt A."/>
            <person name="Lipzen A."/>
            <person name="He G."/>
            <person name="Yan M."/>
            <person name="Ng V."/>
            <person name="Cullen D."/>
            <person name="Martin F."/>
            <person name="Rosso M.-N."/>
            <person name="Henrissat B."/>
            <person name="Hibbett D."/>
            <person name="Martinez A.T."/>
            <person name="Grigoriev I.V."/>
        </authorList>
    </citation>
    <scope>NUCLEOTIDE SEQUENCE</scope>
    <source>
        <strain evidence="2">AH 44721</strain>
    </source>
</reference>
<comment type="caution">
    <text evidence="2">The sequence shown here is derived from an EMBL/GenBank/DDBJ whole genome shotgun (WGS) entry which is preliminary data.</text>
</comment>
<dbReference type="EMBL" id="JADNYJ010000180">
    <property type="protein sequence ID" value="KAF8876593.1"/>
    <property type="molecule type" value="Genomic_DNA"/>
</dbReference>